<evidence type="ECO:0000256" key="4">
    <source>
        <dbReference type="RuleBase" id="RU003345"/>
    </source>
</evidence>
<accession>A0A494VY66</accession>
<dbReference type="InterPro" id="IPR029510">
    <property type="entry name" value="Ald_DH_CS_GLU"/>
</dbReference>
<dbReference type="KEGG" id="sami:SAMIE_1002920"/>
<feature type="active site" evidence="3">
    <location>
        <position position="267"/>
    </location>
</feature>
<proteinExistence type="inferred from homology"/>
<organism evidence="6 7">
    <name type="scientific">Sphingobium amiense</name>
    <dbReference type="NCBI Taxonomy" id="135719"/>
    <lineage>
        <taxon>Bacteria</taxon>
        <taxon>Pseudomonadati</taxon>
        <taxon>Pseudomonadota</taxon>
        <taxon>Alphaproteobacteria</taxon>
        <taxon>Sphingomonadales</taxon>
        <taxon>Sphingomonadaceae</taxon>
        <taxon>Sphingobium</taxon>
    </lineage>
</organism>
<dbReference type="PROSITE" id="PS00070">
    <property type="entry name" value="ALDEHYDE_DEHYDR_CYS"/>
    <property type="match status" value="1"/>
</dbReference>
<evidence type="ECO:0000256" key="2">
    <source>
        <dbReference type="ARBA" id="ARBA00023002"/>
    </source>
</evidence>
<dbReference type="EMBL" id="AP018664">
    <property type="protein sequence ID" value="BBD96791.1"/>
    <property type="molecule type" value="Genomic_DNA"/>
</dbReference>
<evidence type="ECO:0000256" key="3">
    <source>
        <dbReference type="PROSITE-ProRule" id="PRU10007"/>
    </source>
</evidence>
<dbReference type="InterPro" id="IPR015590">
    <property type="entry name" value="Aldehyde_DH_dom"/>
</dbReference>
<dbReference type="Proteomes" id="UP000279959">
    <property type="component" value="Chromosome"/>
</dbReference>
<dbReference type="AlphaFoldDB" id="A0A494VY66"/>
<dbReference type="PROSITE" id="PS00687">
    <property type="entry name" value="ALDEHYDE_DEHYDR_GLU"/>
    <property type="match status" value="1"/>
</dbReference>
<dbReference type="InterPro" id="IPR016161">
    <property type="entry name" value="Ald_DH/histidinol_DH"/>
</dbReference>
<sequence>MSLTQKAVDWEGMAQRLQWPTEHFIDGGFVRSSSPERFDTINPATGEALARLPVGTEADVDLAVKAARRAFEDGRWRNRPIAERKAILLRAADLIEARREEFALIEALEVGKAVTNAHAEIAMSMDWLRYYAEAIDKVYGAVAPSDGSLFALNLIEPRGVCGAIVPWNFPLANAVMKAAPALAAGNTMVLKPSEVASLSALRLAELLIEAGLPAGVLNVVTGLGRSVGSAIARHADIDLLTFTGSTATGRALMEYAGQSNGKPLMLECGGKSPQIVCADMADELERLAGHIVHDAFWNQGQWCSARTRLIVASEIHDDVVEAVAAVAKTLTPGEPLDPDSRFGTISTQAQFDKILGYVATGKREGATTVLDGAAGSPCALSLAPTIFSDVSPDMTIARQEIFGPVLSVMRADNLDDAIAKANDTEYGLSATVWTHNAPVAFRMARSLRAGRVAVRTSVDAKGSTGIALGAEPCGASGFGVEKGLDGLRAYCRLRAVELY</sequence>
<dbReference type="GO" id="GO:0016620">
    <property type="term" value="F:oxidoreductase activity, acting on the aldehyde or oxo group of donors, NAD or NADP as acceptor"/>
    <property type="evidence" value="ECO:0007669"/>
    <property type="project" value="InterPro"/>
</dbReference>
<dbReference type="Gene3D" id="3.40.309.10">
    <property type="entry name" value="Aldehyde Dehydrogenase, Chain A, domain 2"/>
    <property type="match status" value="1"/>
</dbReference>
<dbReference type="FunFam" id="3.40.605.10:FF:000007">
    <property type="entry name" value="NAD/NADP-dependent betaine aldehyde dehydrogenase"/>
    <property type="match status" value="1"/>
</dbReference>
<keyword evidence="2 4" id="KW-0560">Oxidoreductase</keyword>
<keyword evidence="7" id="KW-1185">Reference proteome</keyword>
<name>A0A494VY66_9SPHN</name>
<dbReference type="RefSeq" id="WP_066700814.1">
    <property type="nucleotide sequence ID" value="NZ_AP018664.1"/>
</dbReference>
<dbReference type="InterPro" id="IPR016160">
    <property type="entry name" value="Ald_DH_CS_CYS"/>
</dbReference>
<comment type="similarity">
    <text evidence="1 4">Belongs to the aldehyde dehydrogenase family.</text>
</comment>
<protein>
    <recommendedName>
        <fullName evidence="5">Aldehyde dehydrogenase domain-containing protein</fullName>
    </recommendedName>
</protein>
<evidence type="ECO:0000259" key="5">
    <source>
        <dbReference type="Pfam" id="PF00171"/>
    </source>
</evidence>
<gene>
    <name evidence="6" type="ORF">SAMIE_1002920</name>
</gene>
<dbReference type="InterPro" id="IPR016162">
    <property type="entry name" value="Ald_DH_N"/>
</dbReference>
<dbReference type="Pfam" id="PF00171">
    <property type="entry name" value="Aldedh"/>
    <property type="match status" value="1"/>
</dbReference>
<dbReference type="InterPro" id="IPR016163">
    <property type="entry name" value="Ald_DH_C"/>
</dbReference>
<dbReference type="SUPFAM" id="SSF53720">
    <property type="entry name" value="ALDH-like"/>
    <property type="match status" value="1"/>
</dbReference>
<dbReference type="PANTHER" id="PTHR11699">
    <property type="entry name" value="ALDEHYDE DEHYDROGENASE-RELATED"/>
    <property type="match status" value="1"/>
</dbReference>
<evidence type="ECO:0000256" key="1">
    <source>
        <dbReference type="ARBA" id="ARBA00009986"/>
    </source>
</evidence>
<feature type="domain" description="Aldehyde dehydrogenase" evidence="5">
    <location>
        <begin position="29"/>
        <end position="496"/>
    </location>
</feature>
<dbReference type="Gene3D" id="3.40.605.10">
    <property type="entry name" value="Aldehyde Dehydrogenase, Chain A, domain 1"/>
    <property type="match status" value="1"/>
</dbReference>
<evidence type="ECO:0000313" key="6">
    <source>
        <dbReference type="EMBL" id="BBD96791.1"/>
    </source>
</evidence>
<reference evidence="6 7" key="1">
    <citation type="submission" date="2018-05" db="EMBL/GenBank/DDBJ databases">
        <title>Complete Genome Sequence of the Nonylphenol-Degrading Bacterium Sphingobium amiense DSM 16289T.</title>
        <authorList>
            <person name="Ootsuka M."/>
            <person name="Nishizawa T."/>
            <person name="Ohta H."/>
        </authorList>
    </citation>
    <scope>NUCLEOTIDE SEQUENCE [LARGE SCALE GENOMIC DNA]</scope>
    <source>
        <strain evidence="6 7">DSM 16289</strain>
    </source>
</reference>
<evidence type="ECO:0000313" key="7">
    <source>
        <dbReference type="Proteomes" id="UP000279959"/>
    </source>
</evidence>